<dbReference type="InterPro" id="IPR008271">
    <property type="entry name" value="Ser/Thr_kinase_AS"/>
</dbReference>
<dbReference type="Gene3D" id="1.10.510.10">
    <property type="entry name" value="Transferase(Phosphotransferase) domain 1"/>
    <property type="match status" value="1"/>
</dbReference>
<dbReference type="Pfam" id="PF00069">
    <property type="entry name" value="Pkinase"/>
    <property type="match status" value="1"/>
</dbReference>
<organism evidence="2 3">
    <name type="scientific">Multifurca ochricompacta</name>
    <dbReference type="NCBI Taxonomy" id="376703"/>
    <lineage>
        <taxon>Eukaryota</taxon>
        <taxon>Fungi</taxon>
        <taxon>Dikarya</taxon>
        <taxon>Basidiomycota</taxon>
        <taxon>Agaricomycotina</taxon>
        <taxon>Agaricomycetes</taxon>
        <taxon>Russulales</taxon>
        <taxon>Russulaceae</taxon>
        <taxon>Multifurca</taxon>
    </lineage>
</organism>
<keyword evidence="2" id="KW-0808">Transferase</keyword>
<name>A0AAD4LXJ7_9AGAM</name>
<dbReference type="PROSITE" id="PS50011">
    <property type="entry name" value="PROTEIN_KINASE_DOM"/>
    <property type="match status" value="1"/>
</dbReference>
<dbReference type="GO" id="GO:0004672">
    <property type="term" value="F:protein kinase activity"/>
    <property type="evidence" value="ECO:0007669"/>
    <property type="project" value="InterPro"/>
</dbReference>
<evidence type="ECO:0000259" key="1">
    <source>
        <dbReference type="PROSITE" id="PS50011"/>
    </source>
</evidence>
<dbReference type="InterPro" id="IPR011009">
    <property type="entry name" value="Kinase-like_dom_sf"/>
</dbReference>
<accession>A0AAD4LXJ7</accession>
<dbReference type="PANTHER" id="PTHR24347">
    <property type="entry name" value="SERINE/THREONINE-PROTEIN KINASE"/>
    <property type="match status" value="1"/>
</dbReference>
<sequence>MHEHKIAHLDLKPNNVVVTSQKGSSTRLLSIIDFGISVFVEGVETEVEGYRGTPCWVAPEVGSEDGPRRRYSVILADRWACGQMIEHLGEYLINWGVSWGEDFRTLSRPLLKVNPVARPPLMEVL</sequence>
<keyword evidence="2" id="KW-0418">Kinase</keyword>
<evidence type="ECO:0000313" key="3">
    <source>
        <dbReference type="Proteomes" id="UP001203297"/>
    </source>
</evidence>
<dbReference type="AlphaFoldDB" id="A0AAD4LXJ7"/>
<dbReference type="SUPFAM" id="SSF56112">
    <property type="entry name" value="Protein kinase-like (PK-like)"/>
    <property type="match status" value="1"/>
</dbReference>
<keyword evidence="3" id="KW-1185">Reference proteome</keyword>
<comment type="caution">
    <text evidence="2">The sequence shown here is derived from an EMBL/GenBank/DDBJ whole genome shotgun (WGS) entry which is preliminary data.</text>
</comment>
<feature type="non-terminal residue" evidence="2">
    <location>
        <position position="125"/>
    </location>
</feature>
<dbReference type="GO" id="GO:0005524">
    <property type="term" value="F:ATP binding"/>
    <property type="evidence" value="ECO:0007669"/>
    <property type="project" value="InterPro"/>
</dbReference>
<dbReference type="PROSITE" id="PS00108">
    <property type="entry name" value="PROTEIN_KINASE_ST"/>
    <property type="match status" value="1"/>
</dbReference>
<dbReference type="Proteomes" id="UP001203297">
    <property type="component" value="Unassembled WGS sequence"/>
</dbReference>
<protein>
    <submittedName>
        <fullName evidence="2">Kinase-like domain-containing protein</fullName>
    </submittedName>
</protein>
<dbReference type="InterPro" id="IPR000719">
    <property type="entry name" value="Prot_kinase_dom"/>
</dbReference>
<evidence type="ECO:0000313" key="2">
    <source>
        <dbReference type="EMBL" id="KAI0293625.1"/>
    </source>
</evidence>
<dbReference type="EMBL" id="WTXG01000093">
    <property type="protein sequence ID" value="KAI0293625.1"/>
    <property type="molecule type" value="Genomic_DNA"/>
</dbReference>
<proteinExistence type="predicted"/>
<feature type="domain" description="Protein kinase" evidence="1">
    <location>
        <begin position="1"/>
        <end position="125"/>
    </location>
</feature>
<gene>
    <name evidence="2" type="ORF">B0F90DRAFT_1565991</name>
</gene>
<reference evidence="2" key="1">
    <citation type="journal article" date="2022" name="New Phytol.">
        <title>Evolutionary transition to the ectomycorrhizal habit in the genomes of a hyperdiverse lineage of mushroom-forming fungi.</title>
        <authorList>
            <person name="Looney B."/>
            <person name="Miyauchi S."/>
            <person name="Morin E."/>
            <person name="Drula E."/>
            <person name="Courty P.E."/>
            <person name="Kohler A."/>
            <person name="Kuo A."/>
            <person name="LaButti K."/>
            <person name="Pangilinan J."/>
            <person name="Lipzen A."/>
            <person name="Riley R."/>
            <person name="Andreopoulos W."/>
            <person name="He G."/>
            <person name="Johnson J."/>
            <person name="Nolan M."/>
            <person name="Tritt A."/>
            <person name="Barry K.W."/>
            <person name="Grigoriev I.V."/>
            <person name="Nagy L.G."/>
            <person name="Hibbett D."/>
            <person name="Henrissat B."/>
            <person name="Matheny P.B."/>
            <person name="Labbe J."/>
            <person name="Martin F.M."/>
        </authorList>
    </citation>
    <scope>NUCLEOTIDE SEQUENCE</scope>
    <source>
        <strain evidence="2">BPL690</strain>
    </source>
</reference>